<keyword evidence="3" id="KW-0393">Immunoglobulin domain</keyword>
<reference evidence="7" key="4">
    <citation type="submission" date="2025-09" db="UniProtKB">
        <authorList>
            <consortium name="Ensembl"/>
        </authorList>
    </citation>
    <scope>IDENTIFICATION</scope>
</reference>
<dbReference type="SMART" id="SM00409">
    <property type="entry name" value="IG"/>
    <property type="match status" value="2"/>
</dbReference>
<sequence>MGDFPALLLLLALAGPGLARAERELVTTGSSFRTTCYYDKHIYSQHEKFWCKEQSDGKCLYRVLTQPARGRNIASTGRLNLRDLGMGWISVSMTELQVEDSGTYWCGVSNPRKDIPLKKVEVVVSYEAPVKLSAKKGDSVFLNCSYSVTDNWKLKNFTWCKMVAATMCQPVINIEFIQGDHTQGRTKIKIDRWHRLITVTLVELQLRDSGEYHCEAHFLESTVLMKMITLNVLDTVNEANEGGTAPPTVASNKEQRTLYIVLALGCFLAGSALIATISLVAIIFNKGRKRGQALNFGEPPNCRLAAQQDKGHPRDVTPEGGLKNGLLYAMLRLQPKPTPDDVTYANVELPPKPEGAISSAEPAAVLFSSGTMEYATIIFRDSAGPQEKQTSPCPT</sequence>
<reference evidence="8" key="1">
    <citation type="submission" date="2011-10" db="EMBL/GenBank/DDBJ databases">
        <authorList>
            <consortium name="Soft-shell Turtle Genome Consortium"/>
        </authorList>
    </citation>
    <scope>NUCLEOTIDE SEQUENCE [LARGE SCALE GENOMIC DNA]</scope>
    <source>
        <strain evidence="8">Daiwa-1</strain>
    </source>
</reference>
<dbReference type="eggNOG" id="ENOG502SRZV">
    <property type="taxonomic scope" value="Eukaryota"/>
</dbReference>
<dbReference type="HOGENOM" id="CLU_698217_0_0_1"/>
<evidence type="ECO:0000256" key="4">
    <source>
        <dbReference type="SAM" id="Phobius"/>
    </source>
</evidence>
<keyword evidence="8" id="KW-1185">Reference proteome</keyword>
<dbReference type="RefSeq" id="XP_006119392.1">
    <property type="nucleotide sequence ID" value="XM_006119330.3"/>
</dbReference>
<dbReference type="AlphaFoldDB" id="K7G1Z3"/>
<dbReference type="InterPro" id="IPR007110">
    <property type="entry name" value="Ig-like_dom"/>
</dbReference>
<keyword evidence="4" id="KW-0472">Membrane</keyword>
<evidence type="ECO:0000256" key="5">
    <source>
        <dbReference type="SAM" id="SignalP"/>
    </source>
</evidence>
<dbReference type="GO" id="GO:0009986">
    <property type="term" value="C:cell surface"/>
    <property type="evidence" value="ECO:0007669"/>
    <property type="project" value="TreeGrafter"/>
</dbReference>
<name>K7G1Z3_PELSI</name>
<accession>K7G1Z3</accession>
<dbReference type="InterPro" id="IPR013106">
    <property type="entry name" value="Ig_V-set"/>
</dbReference>
<keyword evidence="4" id="KW-0812">Transmembrane</keyword>
<dbReference type="GeneTree" id="ENSGT00950000185061"/>
<dbReference type="InterPro" id="IPR036179">
    <property type="entry name" value="Ig-like_dom_sf"/>
</dbReference>
<evidence type="ECO:0000256" key="3">
    <source>
        <dbReference type="ARBA" id="ARBA00023319"/>
    </source>
</evidence>
<dbReference type="KEGG" id="pss:102445062"/>
<reference evidence="7" key="3">
    <citation type="submission" date="2025-08" db="UniProtKB">
        <authorList>
            <consortium name="Ensembl"/>
        </authorList>
    </citation>
    <scope>IDENTIFICATION</scope>
</reference>
<proteinExistence type="predicted"/>
<dbReference type="OrthoDB" id="8442846at2759"/>
<dbReference type="InterPro" id="IPR013783">
    <property type="entry name" value="Ig-like_fold"/>
</dbReference>
<organism evidence="7 8">
    <name type="scientific">Pelodiscus sinensis</name>
    <name type="common">Chinese softshell turtle</name>
    <name type="synonym">Trionyx sinensis</name>
    <dbReference type="NCBI Taxonomy" id="13735"/>
    <lineage>
        <taxon>Eukaryota</taxon>
        <taxon>Metazoa</taxon>
        <taxon>Chordata</taxon>
        <taxon>Craniata</taxon>
        <taxon>Vertebrata</taxon>
        <taxon>Euteleostomi</taxon>
        <taxon>Archelosauria</taxon>
        <taxon>Testudinata</taxon>
        <taxon>Testudines</taxon>
        <taxon>Cryptodira</taxon>
        <taxon>Trionychia</taxon>
        <taxon>Trionychidae</taxon>
        <taxon>Pelodiscus</taxon>
    </lineage>
</organism>
<dbReference type="Proteomes" id="UP000007267">
    <property type="component" value="Unassembled WGS sequence"/>
</dbReference>
<feature type="transmembrane region" description="Helical" evidence="4">
    <location>
        <begin position="258"/>
        <end position="284"/>
    </location>
</feature>
<protein>
    <submittedName>
        <fullName evidence="7">Triggering receptor expressed on myeloid cells like 1</fullName>
    </submittedName>
</protein>
<dbReference type="EMBL" id="AGCU01059457">
    <property type="status" value="NOT_ANNOTATED_CDS"/>
    <property type="molecule type" value="Genomic_DNA"/>
</dbReference>
<dbReference type="PANTHER" id="PTHR16423:SF6">
    <property type="entry name" value="TRIGGERING RECEPTOR EXPRESSED ON MYELOID CELLS 2-RELATED"/>
    <property type="match status" value="1"/>
</dbReference>
<dbReference type="Gene3D" id="2.60.40.10">
    <property type="entry name" value="Immunoglobulins"/>
    <property type="match status" value="2"/>
</dbReference>
<evidence type="ECO:0000313" key="8">
    <source>
        <dbReference type="Proteomes" id="UP000007267"/>
    </source>
</evidence>
<feature type="domain" description="Ig-like" evidence="6">
    <location>
        <begin position="5"/>
        <end position="125"/>
    </location>
</feature>
<dbReference type="Pfam" id="PF07686">
    <property type="entry name" value="V-set"/>
    <property type="match status" value="2"/>
</dbReference>
<keyword evidence="2" id="KW-1015">Disulfide bond</keyword>
<feature type="chain" id="PRO_5003904888" evidence="5">
    <location>
        <begin position="22"/>
        <end position="395"/>
    </location>
</feature>
<dbReference type="Ensembl" id="ENSPSIT00000014372.1">
    <property type="protein sequence ID" value="ENSPSIP00000014304.1"/>
    <property type="gene ID" value="ENSPSIG00000012831.1"/>
</dbReference>
<dbReference type="GeneID" id="102445062"/>
<feature type="signal peptide" evidence="5">
    <location>
        <begin position="1"/>
        <end position="21"/>
    </location>
</feature>
<dbReference type="InterPro" id="IPR052314">
    <property type="entry name" value="Immune_rcpt_domain"/>
</dbReference>
<dbReference type="PANTHER" id="PTHR16423">
    <property type="entry name" value="TREM-LIKE TRANSCRIPT PROTEIN"/>
    <property type="match status" value="1"/>
</dbReference>
<evidence type="ECO:0000256" key="1">
    <source>
        <dbReference type="ARBA" id="ARBA00022729"/>
    </source>
</evidence>
<evidence type="ECO:0000259" key="6">
    <source>
        <dbReference type="PROSITE" id="PS50835"/>
    </source>
</evidence>
<dbReference type="InterPro" id="IPR003599">
    <property type="entry name" value="Ig_sub"/>
</dbReference>
<dbReference type="OMA" id="LHCSYSV"/>
<dbReference type="PROSITE" id="PS50835">
    <property type="entry name" value="IG_LIKE"/>
    <property type="match status" value="1"/>
</dbReference>
<dbReference type="SUPFAM" id="SSF48726">
    <property type="entry name" value="Immunoglobulin"/>
    <property type="match status" value="2"/>
</dbReference>
<keyword evidence="4" id="KW-1133">Transmembrane helix</keyword>
<dbReference type="GO" id="GO:0038023">
    <property type="term" value="F:signaling receptor activity"/>
    <property type="evidence" value="ECO:0007669"/>
    <property type="project" value="TreeGrafter"/>
</dbReference>
<keyword evidence="1 5" id="KW-0732">Signal</keyword>
<evidence type="ECO:0000256" key="2">
    <source>
        <dbReference type="ARBA" id="ARBA00023157"/>
    </source>
</evidence>
<reference evidence="8" key="2">
    <citation type="journal article" date="2013" name="Nat. Genet.">
        <title>The draft genomes of soft-shell turtle and green sea turtle yield insights into the development and evolution of the turtle-specific body plan.</title>
        <authorList>
            <person name="Wang Z."/>
            <person name="Pascual-Anaya J."/>
            <person name="Zadissa A."/>
            <person name="Li W."/>
            <person name="Niimura Y."/>
            <person name="Huang Z."/>
            <person name="Li C."/>
            <person name="White S."/>
            <person name="Xiong Z."/>
            <person name="Fang D."/>
            <person name="Wang B."/>
            <person name="Ming Y."/>
            <person name="Chen Y."/>
            <person name="Zheng Y."/>
            <person name="Kuraku S."/>
            <person name="Pignatelli M."/>
            <person name="Herrero J."/>
            <person name="Beal K."/>
            <person name="Nozawa M."/>
            <person name="Li Q."/>
            <person name="Wang J."/>
            <person name="Zhang H."/>
            <person name="Yu L."/>
            <person name="Shigenobu S."/>
            <person name="Wang J."/>
            <person name="Liu J."/>
            <person name="Flicek P."/>
            <person name="Searle S."/>
            <person name="Wang J."/>
            <person name="Kuratani S."/>
            <person name="Yin Y."/>
            <person name="Aken B."/>
            <person name="Zhang G."/>
            <person name="Irie N."/>
        </authorList>
    </citation>
    <scope>NUCLEOTIDE SEQUENCE [LARGE SCALE GENOMIC DNA]</scope>
    <source>
        <strain evidence="8">Daiwa-1</strain>
    </source>
</reference>
<evidence type="ECO:0000313" key="7">
    <source>
        <dbReference type="Ensembl" id="ENSPSIP00000014304.1"/>
    </source>
</evidence>